<dbReference type="PANTHER" id="PTHR47245">
    <property type="entry name" value="PEPTIDYLPROLYL ISOMERASE"/>
    <property type="match status" value="1"/>
</dbReference>
<dbReference type="SUPFAM" id="SSF109998">
    <property type="entry name" value="Triger factor/SurA peptide-binding domain-like"/>
    <property type="match status" value="1"/>
</dbReference>
<evidence type="ECO:0000256" key="8">
    <source>
        <dbReference type="SAM" id="SignalP"/>
    </source>
</evidence>
<comment type="similarity">
    <text evidence="2">Belongs to the PpiC/parvulin rotamase family.</text>
</comment>
<feature type="chain" id="PRO_5047340990" description="peptidylprolyl isomerase" evidence="8">
    <location>
        <begin position="24"/>
        <end position="261"/>
    </location>
</feature>
<proteinExistence type="inferred from homology"/>
<evidence type="ECO:0000256" key="1">
    <source>
        <dbReference type="ARBA" id="ARBA00000971"/>
    </source>
</evidence>
<dbReference type="Gene3D" id="3.10.50.40">
    <property type="match status" value="1"/>
</dbReference>
<sequence length="261" mass="28541">MKKLTQCAAALLIGTLLSASAGAAEKTLVTVNGSAIPQSTADLFIAEQTAQGATDNAELRNAVREELIRRELLVQEAQKAGIDKKSDVIAQINAMRQSVLIRSFLQDYAKKHPVSDAQLKSLYETIKSQMSGTEYKARHVLVKDEAEAKAIIEKLKKGEKFADLAKQSIDTGTKDNGGELGWATPANFVKPFADALTGLSKGKFTETPVKTDFGYHVILLEDSRPQTIPSFDELKPRLQQQAQAEQISKMVEDLRAKAKLK</sequence>
<dbReference type="Proteomes" id="UP001574673">
    <property type="component" value="Unassembled WGS sequence"/>
</dbReference>
<dbReference type="RefSeq" id="WP_418890243.1">
    <property type="nucleotide sequence ID" value="NZ_JBEUWX010000001.1"/>
</dbReference>
<dbReference type="PROSITE" id="PS50198">
    <property type="entry name" value="PPIC_PPIASE_2"/>
    <property type="match status" value="1"/>
</dbReference>
<protein>
    <recommendedName>
        <fullName evidence="3">peptidylprolyl isomerase</fullName>
        <ecNumber evidence="3">5.2.1.8</ecNumber>
    </recommendedName>
</protein>
<reference evidence="11" key="1">
    <citation type="submission" date="2024-06" db="EMBL/GenBank/DDBJ databases">
        <title>Radixoralia hellwigii gen. nov., sp nov., isolated from a root canal in the human oral cavity.</title>
        <authorList>
            <person name="Bartsch S."/>
            <person name="Wittmer A."/>
            <person name="Schulz A.-K."/>
            <person name="Neumann-Schaal M."/>
            <person name="Wolf J."/>
            <person name="Gronow S."/>
            <person name="Tennert C."/>
            <person name="Haecker G."/>
            <person name="Cieplik F."/>
            <person name="Al-Ahmad A."/>
        </authorList>
    </citation>
    <scope>NUCLEOTIDE SEQUENCE [LARGE SCALE GENOMIC DNA]</scope>
    <source>
        <strain evidence="11">Wk13</strain>
    </source>
</reference>
<dbReference type="EC" id="5.2.1.8" evidence="3"/>
<keyword evidence="5 7" id="KW-0697">Rotamase</keyword>
<evidence type="ECO:0000256" key="7">
    <source>
        <dbReference type="PROSITE-ProRule" id="PRU00278"/>
    </source>
</evidence>
<dbReference type="InterPro" id="IPR046357">
    <property type="entry name" value="PPIase_dom_sf"/>
</dbReference>
<dbReference type="PANTHER" id="PTHR47245:SF1">
    <property type="entry name" value="FOLDASE PROTEIN PRSA"/>
    <property type="match status" value="1"/>
</dbReference>
<dbReference type="EMBL" id="JBEUWX010000001">
    <property type="protein sequence ID" value="MFA9949089.1"/>
    <property type="molecule type" value="Genomic_DNA"/>
</dbReference>
<name>A0ABV4UCL0_9RHOO</name>
<evidence type="ECO:0000259" key="9">
    <source>
        <dbReference type="PROSITE" id="PS50198"/>
    </source>
</evidence>
<evidence type="ECO:0000313" key="10">
    <source>
        <dbReference type="EMBL" id="MFA9949089.1"/>
    </source>
</evidence>
<evidence type="ECO:0000256" key="5">
    <source>
        <dbReference type="ARBA" id="ARBA00023110"/>
    </source>
</evidence>
<evidence type="ECO:0000256" key="6">
    <source>
        <dbReference type="ARBA" id="ARBA00023235"/>
    </source>
</evidence>
<keyword evidence="6 7" id="KW-0413">Isomerase</keyword>
<dbReference type="SUPFAM" id="SSF54534">
    <property type="entry name" value="FKBP-like"/>
    <property type="match status" value="1"/>
</dbReference>
<keyword evidence="11" id="KW-1185">Reference proteome</keyword>
<comment type="caution">
    <text evidence="10">The sequence shown here is derived from an EMBL/GenBank/DDBJ whole genome shotgun (WGS) entry which is preliminary data.</text>
</comment>
<evidence type="ECO:0000256" key="2">
    <source>
        <dbReference type="ARBA" id="ARBA00007656"/>
    </source>
</evidence>
<dbReference type="InterPro" id="IPR000297">
    <property type="entry name" value="PPIase_PpiC"/>
</dbReference>
<gene>
    <name evidence="10" type="ORF">ABCS64_01890</name>
</gene>
<feature type="domain" description="PpiC" evidence="9">
    <location>
        <begin position="132"/>
        <end position="222"/>
    </location>
</feature>
<comment type="catalytic activity">
    <reaction evidence="1">
        <text>[protein]-peptidylproline (omega=180) = [protein]-peptidylproline (omega=0)</text>
        <dbReference type="Rhea" id="RHEA:16237"/>
        <dbReference type="Rhea" id="RHEA-COMP:10747"/>
        <dbReference type="Rhea" id="RHEA-COMP:10748"/>
        <dbReference type="ChEBI" id="CHEBI:83833"/>
        <dbReference type="ChEBI" id="CHEBI:83834"/>
        <dbReference type="EC" id="5.2.1.8"/>
    </reaction>
</comment>
<dbReference type="Gene3D" id="1.10.8.1040">
    <property type="match status" value="1"/>
</dbReference>
<dbReference type="InterPro" id="IPR050245">
    <property type="entry name" value="PrsA_foldase"/>
</dbReference>
<organism evidence="10 11">
    <name type="scientific">Dentiradicibacter hellwigii</name>
    <dbReference type="NCBI Taxonomy" id="3149053"/>
    <lineage>
        <taxon>Bacteria</taxon>
        <taxon>Pseudomonadati</taxon>
        <taxon>Pseudomonadota</taxon>
        <taxon>Betaproteobacteria</taxon>
        <taxon>Rhodocyclales</taxon>
        <taxon>Rhodocyclaceae</taxon>
        <taxon>Dentiradicibacter</taxon>
    </lineage>
</organism>
<keyword evidence="4 8" id="KW-0732">Signal</keyword>
<dbReference type="GO" id="GO:0003755">
    <property type="term" value="F:peptidyl-prolyl cis-trans isomerase activity"/>
    <property type="evidence" value="ECO:0007669"/>
    <property type="project" value="UniProtKB-EC"/>
</dbReference>
<dbReference type="Pfam" id="PF13145">
    <property type="entry name" value="Rotamase_2"/>
    <property type="match status" value="1"/>
</dbReference>
<evidence type="ECO:0000256" key="4">
    <source>
        <dbReference type="ARBA" id="ARBA00022729"/>
    </source>
</evidence>
<dbReference type="InterPro" id="IPR027304">
    <property type="entry name" value="Trigger_fact/SurA_dom_sf"/>
</dbReference>
<evidence type="ECO:0000256" key="3">
    <source>
        <dbReference type="ARBA" id="ARBA00013194"/>
    </source>
</evidence>
<evidence type="ECO:0000313" key="11">
    <source>
        <dbReference type="Proteomes" id="UP001574673"/>
    </source>
</evidence>
<accession>A0ABV4UCL0</accession>
<feature type="signal peptide" evidence="8">
    <location>
        <begin position="1"/>
        <end position="23"/>
    </location>
</feature>